<evidence type="ECO:0000256" key="2">
    <source>
        <dbReference type="ARBA" id="ARBA00022741"/>
    </source>
</evidence>
<keyword evidence="3" id="KW-0067">ATP-binding</keyword>
<dbReference type="Pfam" id="PF00270">
    <property type="entry name" value="DEAD"/>
    <property type="match status" value="1"/>
</dbReference>
<dbReference type="InterPro" id="IPR001650">
    <property type="entry name" value="Helicase_C-like"/>
</dbReference>
<evidence type="ECO:0000259" key="9">
    <source>
        <dbReference type="PROSITE" id="PS51194"/>
    </source>
</evidence>
<dbReference type="PROSITE" id="PS51194">
    <property type="entry name" value="HELICASE_CTER"/>
    <property type="match status" value="1"/>
</dbReference>
<name>A0A520KUQ4_9EURY</name>
<dbReference type="GO" id="GO:0005524">
    <property type="term" value="F:ATP binding"/>
    <property type="evidence" value="ECO:0007669"/>
    <property type="project" value="UniProtKB-KW"/>
</dbReference>
<dbReference type="PANTHER" id="PTHR13710">
    <property type="entry name" value="DNA HELICASE RECQ FAMILY MEMBER"/>
    <property type="match status" value="1"/>
</dbReference>
<dbReference type="Pfam" id="PF00271">
    <property type="entry name" value="Helicase_C"/>
    <property type="match status" value="1"/>
</dbReference>
<protein>
    <recommendedName>
        <fullName evidence="7">DNA 3'-5' helicase</fullName>
        <ecNumber evidence="7">5.6.2.4</ecNumber>
    </recommendedName>
</protein>
<comment type="caution">
    <text evidence="10">The sequence shown here is derived from an EMBL/GenBank/DDBJ whole genome shotgun (WGS) entry which is preliminary data.</text>
</comment>
<dbReference type="SMART" id="SM00487">
    <property type="entry name" value="DEXDc"/>
    <property type="match status" value="1"/>
</dbReference>
<evidence type="ECO:0000313" key="12">
    <source>
        <dbReference type="Proteomes" id="UP000320766"/>
    </source>
</evidence>
<keyword evidence="2" id="KW-0547">Nucleotide-binding</keyword>
<dbReference type="GO" id="GO:0006281">
    <property type="term" value="P:DNA repair"/>
    <property type="evidence" value="ECO:0007669"/>
    <property type="project" value="TreeGrafter"/>
</dbReference>
<evidence type="ECO:0000256" key="5">
    <source>
        <dbReference type="ARBA" id="ARBA00023235"/>
    </source>
</evidence>
<organism evidence="10 12">
    <name type="scientific">Candidatus Methanolliviera hydrocarbonicum</name>
    <dbReference type="NCBI Taxonomy" id="2491085"/>
    <lineage>
        <taxon>Archaea</taxon>
        <taxon>Methanobacteriati</taxon>
        <taxon>Methanobacteriota</taxon>
        <taxon>Candidatus Methanoliparia</taxon>
        <taxon>Candidatus Methanoliparales</taxon>
        <taxon>Candidatus Methanollivieraceae</taxon>
        <taxon>Candidatus Methanolliviera</taxon>
    </lineage>
</organism>
<feature type="domain" description="Helicase ATP-binding" evidence="8">
    <location>
        <begin position="461"/>
        <end position="642"/>
    </location>
</feature>
<keyword evidence="5" id="KW-0413">Isomerase</keyword>
<keyword evidence="10" id="KW-0378">Hydrolase</keyword>
<dbReference type="InterPro" id="IPR011545">
    <property type="entry name" value="DEAD/DEAH_box_helicase_dom"/>
</dbReference>
<dbReference type="SUPFAM" id="SSF52540">
    <property type="entry name" value="P-loop containing nucleoside triphosphate hydrolases"/>
    <property type="match status" value="1"/>
</dbReference>
<dbReference type="InterPro" id="IPR027417">
    <property type="entry name" value="P-loop_NTPase"/>
</dbReference>
<dbReference type="EMBL" id="RXIL01000156">
    <property type="protein sequence ID" value="RZN66578.1"/>
    <property type="molecule type" value="Genomic_DNA"/>
</dbReference>
<accession>A0A520KUQ4</accession>
<feature type="domain" description="Helicase C-terminal" evidence="9">
    <location>
        <begin position="674"/>
        <end position="853"/>
    </location>
</feature>
<evidence type="ECO:0000313" key="11">
    <source>
        <dbReference type="EMBL" id="RZN66850.1"/>
    </source>
</evidence>
<dbReference type="InterPro" id="IPR014001">
    <property type="entry name" value="Helicase_ATP-bd"/>
</dbReference>
<reference evidence="10 12" key="1">
    <citation type="journal article" date="2019" name="Nat. Microbiol.">
        <title>Wide diversity of methane and short-chain alkane metabolisms in uncultured archaea.</title>
        <authorList>
            <person name="Borrel G."/>
            <person name="Adam P.S."/>
            <person name="McKay L.J."/>
            <person name="Chen L.X."/>
            <person name="Sierra-Garcia I.N."/>
            <person name="Sieber C.M."/>
            <person name="Letourneur Q."/>
            <person name="Ghozlane A."/>
            <person name="Andersen G.L."/>
            <person name="Li W.J."/>
            <person name="Hallam S.J."/>
            <person name="Muyzer G."/>
            <person name="de Oliveira V.M."/>
            <person name="Inskeep W.P."/>
            <person name="Banfield J.F."/>
            <person name="Gribaldo S."/>
        </authorList>
    </citation>
    <scope>NUCLEOTIDE SEQUENCE [LARGE SCALE GENOMIC DNA]</scope>
    <source>
        <strain evidence="10">NM1b</strain>
    </source>
</reference>
<evidence type="ECO:0000256" key="6">
    <source>
        <dbReference type="ARBA" id="ARBA00034617"/>
    </source>
</evidence>
<dbReference type="GO" id="GO:0005737">
    <property type="term" value="C:cytoplasm"/>
    <property type="evidence" value="ECO:0007669"/>
    <property type="project" value="TreeGrafter"/>
</dbReference>
<dbReference type="SMART" id="SM00490">
    <property type="entry name" value="HELICc"/>
    <property type="match status" value="1"/>
</dbReference>
<dbReference type="GO" id="GO:0043138">
    <property type="term" value="F:3'-5' DNA helicase activity"/>
    <property type="evidence" value="ECO:0007669"/>
    <property type="project" value="UniProtKB-EC"/>
</dbReference>
<evidence type="ECO:0000259" key="8">
    <source>
        <dbReference type="PROSITE" id="PS51192"/>
    </source>
</evidence>
<dbReference type="Proteomes" id="UP000320766">
    <property type="component" value="Unassembled WGS sequence"/>
</dbReference>
<comment type="catalytic activity">
    <reaction evidence="6">
        <text>Couples ATP hydrolysis with the unwinding of duplex DNA by translocating in the 3'-5' direction.</text>
        <dbReference type="EC" id="5.6.2.4"/>
    </reaction>
</comment>
<gene>
    <name evidence="11" type="ORF">EF807_08100</name>
    <name evidence="10" type="ORF">EF807_08320</name>
</gene>
<dbReference type="GO" id="GO:0030894">
    <property type="term" value="C:replisome"/>
    <property type="evidence" value="ECO:0007669"/>
    <property type="project" value="TreeGrafter"/>
</dbReference>
<evidence type="ECO:0000313" key="10">
    <source>
        <dbReference type="EMBL" id="RZN66578.1"/>
    </source>
</evidence>
<keyword evidence="4" id="KW-0238">DNA-binding</keyword>
<evidence type="ECO:0000256" key="7">
    <source>
        <dbReference type="ARBA" id="ARBA00034808"/>
    </source>
</evidence>
<dbReference type="GO" id="GO:0003677">
    <property type="term" value="F:DNA binding"/>
    <property type="evidence" value="ECO:0007669"/>
    <property type="project" value="UniProtKB-KW"/>
</dbReference>
<dbReference type="Gene3D" id="3.40.50.300">
    <property type="entry name" value="P-loop containing nucleotide triphosphate hydrolases"/>
    <property type="match status" value="2"/>
</dbReference>
<dbReference type="PANTHER" id="PTHR13710:SF105">
    <property type="entry name" value="ATP-DEPENDENT DNA HELICASE Q1"/>
    <property type="match status" value="1"/>
</dbReference>
<proteinExistence type="inferred from homology"/>
<dbReference type="CDD" id="cd17920">
    <property type="entry name" value="DEXHc_RecQ"/>
    <property type="match status" value="1"/>
</dbReference>
<dbReference type="GO" id="GO:0006310">
    <property type="term" value="P:DNA recombination"/>
    <property type="evidence" value="ECO:0007669"/>
    <property type="project" value="TreeGrafter"/>
</dbReference>
<sequence>MSEFNYQLLSCPWLRRSSNAAFASEAVLHFVAEYGNYSSHTVRRLFHARSGFTFSNQSGERVGDEYEDAKVVGAMFYKLAQRGLPAPCSLKVERHILNLAKDAGVLEFEETAGDGRIKFVICSSEIQNLDWMIKACCLPELLLDDKDVDDLLERYRGLCTSPEKEFFDILLRSFPDKRLALFVLPQRQMGSMLDPVLEKGPSVDEDDRVDFALEVPHTIDDKWVRIAIEIDDKSHEKSEDKDRERDDKLRNSGWIIKRFFLKNSKHWESQIEWDIVLELRAVIPDELLKAAEELRSLPPKKRNAVQSLVLLPLAESQIATVLAKLIYEKGTANITIADSQDLGLDIVVDAIIETLDAILALHGINGIGYPCIVADGKNPDVDYYAIPSSVVWDALRNSSPLVISPVVVSLPGSINPLLVVKPKPVEIHTPDRKEAVDKSLRYLLQNVFRLFEFRPRQLDIIKRAIALQPVVGLLPTGAGKSLCYQLATFIQPGFSLVVDPLVSLMEDQQLNLEAMGIHRCIQIRYGKSSNAINEQVLRIKDDNLMQKGYPIFVFVAPERLQIKSFTDKLPVNMPIPYCVVDEAHCVSEWGHDFRPSYLNVGRRVRKHCKKYGIEPSFMALTGTASRNVLIDIMKELDISDPNAVIEPESFDRKNLNFEIQKVLPKNRLEVIAKNVQEMVKEFEKDSDTSSDVPSGLVFTNFKNNPPGASLGVHDIRACVVEALSDHYDLPDIHDRIGIYSGNPPKNENLSKREWSVKKSKILKDFKNDKVPILACTHGFGMGIDKPNIRFTIHTMLPRSLEELYQQCGRAGRDGKEANCVICFVDEDPELADDILNPDQTVLEDIQYKKSRITNAEPRNDAIRNTYFLTTNFPGRDLDKSRLQKLVAEYLIPNLDEDEFDVPFTALTSKSLNDDESDVEKAIYRLLILDAIEDYMVPQIYLYYPLI</sequence>
<dbReference type="EC" id="5.6.2.4" evidence="7"/>
<evidence type="ECO:0000256" key="1">
    <source>
        <dbReference type="ARBA" id="ARBA00005446"/>
    </source>
</evidence>
<dbReference type="AlphaFoldDB" id="A0A520KUQ4"/>
<keyword evidence="10" id="KW-0347">Helicase</keyword>
<dbReference type="EMBL" id="RXIL01000151">
    <property type="protein sequence ID" value="RZN66850.1"/>
    <property type="molecule type" value="Genomic_DNA"/>
</dbReference>
<dbReference type="GO" id="GO:0009378">
    <property type="term" value="F:four-way junction helicase activity"/>
    <property type="evidence" value="ECO:0007669"/>
    <property type="project" value="TreeGrafter"/>
</dbReference>
<dbReference type="PROSITE" id="PS51192">
    <property type="entry name" value="HELICASE_ATP_BIND_1"/>
    <property type="match status" value="1"/>
</dbReference>
<comment type="similarity">
    <text evidence="1">Belongs to the helicase family. RecQ subfamily.</text>
</comment>
<evidence type="ECO:0000256" key="4">
    <source>
        <dbReference type="ARBA" id="ARBA00023125"/>
    </source>
</evidence>
<evidence type="ECO:0000256" key="3">
    <source>
        <dbReference type="ARBA" id="ARBA00022840"/>
    </source>
</evidence>